<dbReference type="Proteomes" id="UP000823842">
    <property type="component" value="Unassembled WGS sequence"/>
</dbReference>
<sequence>MILLDLHDRRPIYEQIAEKFRMLILQGALPPGSRLPSVRQLAMELSINPNTIQRAYMELEQDGLVYPVKGKGNFIADNEEILKKSREEYYQELKEMVKKGINMGMKEETLIYIIKDCYKKEAANDRDQGMQ</sequence>
<reference evidence="5" key="1">
    <citation type="journal article" date="2021" name="PeerJ">
        <title>Extensive microbial diversity within the chicken gut microbiome revealed by metagenomics and culture.</title>
        <authorList>
            <person name="Gilroy R."/>
            <person name="Ravi A."/>
            <person name="Getino M."/>
            <person name="Pursley I."/>
            <person name="Horton D.L."/>
            <person name="Alikhan N.F."/>
            <person name="Baker D."/>
            <person name="Gharbi K."/>
            <person name="Hall N."/>
            <person name="Watson M."/>
            <person name="Adriaenssens E.M."/>
            <person name="Foster-Nyarko E."/>
            <person name="Jarju S."/>
            <person name="Secka A."/>
            <person name="Antonio M."/>
            <person name="Oren A."/>
            <person name="Chaudhuri R.R."/>
            <person name="La Ragione R."/>
            <person name="Hildebrand F."/>
            <person name="Pallen M.J."/>
        </authorList>
    </citation>
    <scope>NUCLEOTIDE SEQUENCE</scope>
    <source>
        <strain evidence="5">ChiSjej1B19-5720</strain>
    </source>
</reference>
<dbReference type="CDD" id="cd07377">
    <property type="entry name" value="WHTH_GntR"/>
    <property type="match status" value="1"/>
</dbReference>
<dbReference type="InterPro" id="IPR000524">
    <property type="entry name" value="Tscrpt_reg_HTH_GntR"/>
</dbReference>
<protein>
    <submittedName>
        <fullName evidence="5">GntR family transcriptional regulator</fullName>
    </submittedName>
</protein>
<gene>
    <name evidence="5" type="ORF">IAA06_12150</name>
</gene>
<dbReference type="SMART" id="SM00345">
    <property type="entry name" value="HTH_GNTR"/>
    <property type="match status" value="1"/>
</dbReference>
<proteinExistence type="predicted"/>
<evidence type="ECO:0000313" key="6">
    <source>
        <dbReference type="Proteomes" id="UP000823842"/>
    </source>
</evidence>
<reference evidence="5" key="2">
    <citation type="submission" date="2021-04" db="EMBL/GenBank/DDBJ databases">
        <authorList>
            <person name="Gilroy R."/>
        </authorList>
    </citation>
    <scope>NUCLEOTIDE SEQUENCE</scope>
    <source>
        <strain evidence="5">ChiSjej1B19-5720</strain>
    </source>
</reference>
<keyword evidence="3" id="KW-0804">Transcription</keyword>
<dbReference type="Pfam" id="PF00392">
    <property type="entry name" value="GntR"/>
    <property type="match status" value="1"/>
</dbReference>
<evidence type="ECO:0000259" key="4">
    <source>
        <dbReference type="PROSITE" id="PS50949"/>
    </source>
</evidence>
<organism evidence="5 6">
    <name type="scientific">Candidatus Blautia faecavium</name>
    <dbReference type="NCBI Taxonomy" id="2838487"/>
    <lineage>
        <taxon>Bacteria</taxon>
        <taxon>Bacillati</taxon>
        <taxon>Bacillota</taxon>
        <taxon>Clostridia</taxon>
        <taxon>Lachnospirales</taxon>
        <taxon>Lachnospiraceae</taxon>
        <taxon>Blautia</taxon>
    </lineage>
</organism>
<dbReference type="GO" id="GO:0003677">
    <property type="term" value="F:DNA binding"/>
    <property type="evidence" value="ECO:0007669"/>
    <property type="project" value="UniProtKB-KW"/>
</dbReference>
<dbReference type="Gene3D" id="1.10.10.10">
    <property type="entry name" value="Winged helix-like DNA-binding domain superfamily/Winged helix DNA-binding domain"/>
    <property type="match status" value="1"/>
</dbReference>
<dbReference type="InterPro" id="IPR036390">
    <property type="entry name" value="WH_DNA-bd_sf"/>
</dbReference>
<dbReference type="PANTHER" id="PTHR38445">
    <property type="entry name" value="HTH-TYPE TRANSCRIPTIONAL REPRESSOR YTRA"/>
    <property type="match status" value="1"/>
</dbReference>
<dbReference type="PANTHER" id="PTHR38445:SF9">
    <property type="entry name" value="HTH-TYPE TRANSCRIPTIONAL REPRESSOR YTRA"/>
    <property type="match status" value="1"/>
</dbReference>
<keyword evidence="2" id="KW-0238">DNA-binding</keyword>
<keyword evidence="1" id="KW-0805">Transcription regulation</keyword>
<evidence type="ECO:0000256" key="2">
    <source>
        <dbReference type="ARBA" id="ARBA00023125"/>
    </source>
</evidence>
<dbReference type="AlphaFoldDB" id="A0A9D2LUH5"/>
<comment type="caution">
    <text evidence="5">The sequence shown here is derived from an EMBL/GenBank/DDBJ whole genome shotgun (WGS) entry which is preliminary data.</text>
</comment>
<dbReference type="PROSITE" id="PS50949">
    <property type="entry name" value="HTH_GNTR"/>
    <property type="match status" value="1"/>
</dbReference>
<evidence type="ECO:0000256" key="3">
    <source>
        <dbReference type="ARBA" id="ARBA00023163"/>
    </source>
</evidence>
<name>A0A9D2LUH5_9FIRM</name>
<accession>A0A9D2LUH5</accession>
<dbReference type="InterPro" id="IPR036388">
    <property type="entry name" value="WH-like_DNA-bd_sf"/>
</dbReference>
<evidence type="ECO:0000256" key="1">
    <source>
        <dbReference type="ARBA" id="ARBA00023015"/>
    </source>
</evidence>
<dbReference type="EMBL" id="DWYZ01000223">
    <property type="protein sequence ID" value="HJB29525.1"/>
    <property type="molecule type" value="Genomic_DNA"/>
</dbReference>
<dbReference type="SUPFAM" id="SSF46785">
    <property type="entry name" value="Winged helix' DNA-binding domain"/>
    <property type="match status" value="1"/>
</dbReference>
<feature type="domain" description="HTH gntR-type" evidence="4">
    <location>
        <begin position="10"/>
        <end position="78"/>
    </location>
</feature>
<dbReference type="GO" id="GO:0003700">
    <property type="term" value="F:DNA-binding transcription factor activity"/>
    <property type="evidence" value="ECO:0007669"/>
    <property type="project" value="InterPro"/>
</dbReference>
<evidence type="ECO:0000313" key="5">
    <source>
        <dbReference type="EMBL" id="HJB29525.1"/>
    </source>
</evidence>